<comment type="subcellular location">
    <subcellularLocation>
        <location evidence="9">Cytoplasm</location>
    </subcellularLocation>
</comment>
<dbReference type="FunFam" id="3.30.63.10:FF:000002">
    <property type="entry name" value="Guanylate kinase 1"/>
    <property type="match status" value="1"/>
</dbReference>
<gene>
    <name evidence="9 11" type="primary">gmk</name>
    <name evidence="11" type="ORF">V4D31_06585</name>
</gene>
<dbReference type="GO" id="GO:0005524">
    <property type="term" value="F:ATP binding"/>
    <property type="evidence" value="ECO:0007669"/>
    <property type="project" value="UniProtKB-UniRule"/>
</dbReference>
<sequence>MMELYKRGNIFVISAPSGTGKTTLCERLLKALPDLKMSISHTTRKPRPGETNGVDYFFVDKKTFEEMISKEEFIEWAEVYGNFYGTSKNVISQLMKQGYDILLDIDTQGAKNIKKLYPESILIFILPPSMKELERRLLQRNEDKDTIKKRVSKAGEEISQYKLYDYIVINDNLEKALNELLCIVCAERLKTKRIKHNEIEKIFTK</sequence>
<evidence type="ECO:0000256" key="9">
    <source>
        <dbReference type="HAMAP-Rule" id="MF_00328"/>
    </source>
</evidence>
<dbReference type="RefSeq" id="WP_353685663.1">
    <property type="nucleotide sequence ID" value="NZ_CP144374.1"/>
</dbReference>
<evidence type="ECO:0000256" key="2">
    <source>
        <dbReference type="ARBA" id="ARBA00012961"/>
    </source>
</evidence>
<dbReference type="GO" id="GO:0004385">
    <property type="term" value="F:GMP kinase activity"/>
    <property type="evidence" value="ECO:0007669"/>
    <property type="project" value="UniProtKB-UniRule"/>
</dbReference>
<proteinExistence type="inferred from homology"/>
<keyword evidence="4 9" id="KW-0808">Transferase</keyword>
<evidence type="ECO:0000256" key="5">
    <source>
        <dbReference type="ARBA" id="ARBA00022741"/>
    </source>
</evidence>
<dbReference type="GO" id="GO:0005829">
    <property type="term" value="C:cytosol"/>
    <property type="evidence" value="ECO:0007669"/>
    <property type="project" value="TreeGrafter"/>
</dbReference>
<dbReference type="EMBL" id="CP144374">
    <property type="protein sequence ID" value="XCH48007.1"/>
    <property type="molecule type" value="Genomic_DNA"/>
</dbReference>
<evidence type="ECO:0000256" key="1">
    <source>
        <dbReference type="ARBA" id="ARBA00005790"/>
    </source>
</evidence>
<dbReference type="AlphaFoldDB" id="A0AAU8H2Y8"/>
<keyword evidence="6 9" id="KW-0418">Kinase</keyword>
<dbReference type="Gene3D" id="3.30.63.10">
    <property type="entry name" value="Guanylate Kinase phosphate binding domain"/>
    <property type="match status" value="1"/>
</dbReference>
<evidence type="ECO:0000313" key="11">
    <source>
        <dbReference type="EMBL" id="XCH48007.1"/>
    </source>
</evidence>
<evidence type="ECO:0000256" key="6">
    <source>
        <dbReference type="ARBA" id="ARBA00022777"/>
    </source>
</evidence>
<dbReference type="CDD" id="cd00071">
    <property type="entry name" value="GMPK"/>
    <property type="match status" value="1"/>
</dbReference>
<evidence type="ECO:0000256" key="7">
    <source>
        <dbReference type="ARBA" id="ARBA00022840"/>
    </source>
</evidence>
<comment type="similarity">
    <text evidence="1 9">Belongs to the guanylate kinase family.</text>
</comment>
<dbReference type="InterPro" id="IPR027417">
    <property type="entry name" value="P-loop_NTPase"/>
</dbReference>
<dbReference type="PANTHER" id="PTHR23117">
    <property type="entry name" value="GUANYLATE KINASE-RELATED"/>
    <property type="match status" value="1"/>
</dbReference>
<evidence type="ECO:0000256" key="4">
    <source>
        <dbReference type="ARBA" id="ARBA00022679"/>
    </source>
</evidence>
<dbReference type="InterPro" id="IPR017665">
    <property type="entry name" value="Guanylate_kinase"/>
</dbReference>
<dbReference type="Pfam" id="PF00625">
    <property type="entry name" value="Guanylate_kin"/>
    <property type="match status" value="1"/>
</dbReference>
<keyword evidence="7 9" id="KW-0067">ATP-binding</keyword>
<evidence type="ECO:0000256" key="8">
    <source>
        <dbReference type="ARBA" id="ARBA00030128"/>
    </source>
</evidence>
<keyword evidence="5 9" id="KW-0547">Nucleotide-binding</keyword>
<evidence type="ECO:0000259" key="10">
    <source>
        <dbReference type="PROSITE" id="PS50052"/>
    </source>
</evidence>
<evidence type="ECO:0000256" key="3">
    <source>
        <dbReference type="ARBA" id="ARBA00016296"/>
    </source>
</evidence>
<comment type="function">
    <text evidence="9">Essential for recycling GMP and indirectly, cGMP.</text>
</comment>
<dbReference type="PROSITE" id="PS50052">
    <property type="entry name" value="GUANYLATE_KINASE_2"/>
    <property type="match status" value="1"/>
</dbReference>
<organism evidence="11">
    <name type="scientific">Thermodesulfovibrio obliviosus</name>
    <dbReference type="NCBI Taxonomy" id="3118332"/>
    <lineage>
        <taxon>Bacteria</taxon>
        <taxon>Pseudomonadati</taxon>
        <taxon>Nitrospirota</taxon>
        <taxon>Thermodesulfovibrionia</taxon>
        <taxon>Thermodesulfovibrionales</taxon>
        <taxon>Thermodesulfovibrionaceae</taxon>
        <taxon>Thermodesulfovibrio</taxon>
    </lineage>
</organism>
<reference evidence="11" key="1">
    <citation type="submission" date="2024-01" db="EMBL/GenBank/DDBJ databases">
        <title>The first autotrophic representatives of the genus Thermodesulfovibrio.</title>
        <authorList>
            <person name="Maltseva A.I."/>
            <person name="Elcheninov A.G."/>
            <person name="Kublanov I.V."/>
            <person name="Lebedinsky A.V."/>
            <person name="Frolov E.N."/>
        </authorList>
    </citation>
    <scope>NUCLEOTIDE SEQUENCE</scope>
    <source>
        <strain evidence="11">3462-1</strain>
    </source>
</reference>
<feature type="domain" description="Guanylate kinase-like" evidence="10">
    <location>
        <begin position="8"/>
        <end position="185"/>
    </location>
</feature>
<dbReference type="Gene3D" id="3.40.50.300">
    <property type="entry name" value="P-loop containing nucleotide triphosphate hydrolases"/>
    <property type="match status" value="1"/>
</dbReference>
<dbReference type="PANTHER" id="PTHR23117:SF13">
    <property type="entry name" value="GUANYLATE KINASE"/>
    <property type="match status" value="1"/>
</dbReference>
<dbReference type="EC" id="2.7.4.8" evidence="2 9"/>
<dbReference type="SUPFAM" id="SSF52540">
    <property type="entry name" value="P-loop containing nucleoside triphosphate hydrolases"/>
    <property type="match status" value="1"/>
</dbReference>
<dbReference type="KEGG" id="tob:V4D31_06585"/>
<dbReference type="NCBIfam" id="TIGR03263">
    <property type="entry name" value="guanyl_kin"/>
    <property type="match status" value="1"/>
</dbReference>
<dbReference type="InterPro" id="IPR020590">
    <property type="entry name" value="Guanylate_kinase_CS"/>
</dbReference>
<dbReference type="HAMAP" id="MF_00328">
    <property type="entry name" value="Guanylate_kinase"/>
    <property type="match status" value="1"/>
</dbReference>
<comment type="catalytic activity">
    <reaction evidence="9">
        <text>GMP + ATP = GDP + ADP</text>
        <dbReference type="Rhea" id="RHEA:20780"/>
        <dbReference type="ChEBI" id="CHEBI:30616"/>
        <dbReference type="ChEBI" id="CHEBI:58115"/>
        <dbReference type="ChEBI" id="CHEBI:58189"/>
        <dbReference type="ChEBI" id="CHEBI:456216"/>
        <dbReference type="EC" id="2.7.4.8"/>
    </reaction>
</comment>
<keyword evidence="9" id="KW-0963">Cytoplasm</keyword>
<dbReference type="InterPro" id="IPR008145">
    <property type="entry name" value="GK/Ca_channel_bsu"/>
</dbReference>
<dbReference type="InterPro" id="IPR008144">
    <property type="entry name" value="Guanylate_kin-like_dom"/>
</dbReference>
<dbReference type="SMART" id="SM00072">
    <property type="entry name" value="GuKc"/>
    <property type="match status" value="1"/>
</dbReference>
<name>A0AAU8H2Y8_9BACT</name>
<feature type="binding site" evidence="9">
    <location>
        <begin position="15"/>
        <end position="22"/>
    </location>
    <ligand>
        <name>ATP</name>
        <dbReference type="ChEBI" id="CHEBI:30616"/>
    </ligand>
</feature>
<accession>A0AAU8H2Y8</accession>
<dbReference type="PROSITE" id="PS00856">
    <property type="entry name" value="GUANYLATE_KINASE_1"/>
    <property type="match status" value="1"/>
</dbReference>
<protein>
    <recommendedName>
        <fullName evidence="3 9">Guanylate kinase</fullName>
        <ecNumber evidence="2 9">2.7.4.8</ecNumber>
    </recommendedName>
    <alternativeName>
        <fullName evidence="8 9">GMP kinase</fullName>
    </alternativeName>
</protein>